<feature type="active site" description="Tele-phosphohistidine intermediate" evidence="6">
    <location>
        <position position="9"/>
    </location>
</feature>
<accession>A0A7T8BBY2</accession>
<organism evidence="8 9">
    <name type="scientific">Breznakiella homolactica</name>
    <dbReference type="NCBI Taxonomy" id="2798577"/>
    <lineage>
        <taxon>Bacteria</taxon>
        <taxon>Pseudomonadati</taxon>
        <taxon>Spirochaetota</taxon>
        <taxon>Spirochaetia</taxon>
        <taxon>Spirochaetales</taxon>
        <taxon>Breznakiellaceae</taxon>
        <taxon>Breznakiella</taxon>
    </lineage>
</organism>
<dbReference type="CDD" id="cd07067">
    <property type="entry name" value="HP_PGM_like"/>
    <property type="match status" value="1"/>
</dbReference>
<evidence type="ECO:0000256" key="7">
    <source>
        <dbReference type="PIRSR" id="PIRSR613078-2"/>
    </source>
</evidence>
<dbReference type="InterPro" id="IPR005952">
    <property type="entry name" value="Phosphogly_mut1"/>
</dbReference>
<gene>
    <name evidence="8" type="ORF">JFL75_09030</name>
</gene>
<feature type="binding site" evidence="7">
    <location>
        <position position="59"/>
    </location>
    <ligand>
        <name>substrate</name>
    </ligand>
</feature>
<feature type="binding site" evidence="7">
    <location>
        <begin position="8"/>
        <end position="15"/>
    </location>
    <ligand>
        <name>substrate</name>
    </ligand>
</feature>
<keyword evidence="5" id="KW-0413">Isomerase</keyword>
<dbReference type="GO" id="GO:0004619">
    <property type="term" value="F:phosphoglycerate mutase activity"/>
    <property type="evidence" value="ECO:0007669"/>
    <property type="project" value="UniProtKB-EC"/>
</dbReference>
<evidence type="ECO:0000256" key="5">
    <source>
        <dbReference type="ARBA" id="ARBA00023235"/>
    </source>
</evidence>
<evidence type="ECO:0000313" key="8">
    <source>
        <dbReference type="EMBL" id="QQO11042.1"/>
    </source>
</evidence>
<dbReference type="RefSeq" id="WP_215628351.1">
    <property type="nucleotide sequence ID" value="NZ_CP067089.2"/>
</dbReference>
<dbReference type="Gene3D" id="3.40.50.1240">
    <property type="entry name" value="Phosphoglycerate mutase-like"/>
    <property type="match status" value="1"/>
</dbReference>
<dbReference type="GO" id="GO:0006094">
    <property type="term" value="P:gluconeogenesis"/>
    <property type="evidence" value="ECO:0007669"/>
    <property type="project" value="UniProtKB-KW"/>
</dbReference>
<comment type="similarity">
    <text evidence="1">Belongs to the phosphoglycerate mutase family. BPG-dependent PGAM subfamily.</text>
</comment>
<dbReference type="Pfam" id="PF00300">
    <property type="entry name" value="His_Phos_1"/>
    <property type="match status" value="1"/>
</dbReference>
<keyword evidence="3" id="KW-0312">Gluconeogenesis</keyword>
<dbReference type="EMBL" id="CP067089">
    <property type="protein sequence ID" value="QQO11042.1"/>
    <property type="molecule type" value="Genomic_DNA"/>
</dbReference>
<evidence type="ECO:0000313" key="9">
    <source>
        <dbReference type="Proteomes" id="UP000595917"/>
    </source>
</evidence>
<name>A0A7T8BBY2_9SPIR</name>
<dbReference type="PANTHER" id="PTHR11931">
    <property type="entry name" value="PHOSPHOGLYCERATE MUTASE"/>
    <property type="match status" value="1"/>
</dbReference>
<feature type="active site" description="Proton donor/acceptor" evidence="6">
    <location>
        <position position="83"/>
    </location>
</feature>
<dbReference type="SMART" id="SM00855">
    <property type="entry name" value="PGAM"/>
    <property type="match status" value="1"/>
</dbReference>
<evidence type="ECO:0000256" key="6">
    <source>
        <dbReference type="PIRSR" id="PIRSR613078-1"/>
    </source>
</evidence>
<dbReference type="Proteomes" id="UP000595917">
    <property type="component" value="Chromosome"/>
</dbReference>
<evidence type="ECO:0000256" key="1">
    <source>
        <dbReference type="ARBA" id="ARBA00006717"/>
    </source>
</evidence>
<sequence>MAVLYFIRHAESEANSKRILASQLPFPLTEEGKREAELIASQFREITGLDRIISSPLLRAVQTAEPFGRRYGLPVGQDIRLAEQHLGIFSGMTYDEVKSEPDYRQDPMDRWNWVPRGGGESYEMIAQRVCNFLSEFNGDAGNNKNYLIVTHAVVFRLIRGALENTLPGYPKAFPNNGEIWKVDFTGLGNKHAIESLFLGNSRDFTHNP</sequence>
<reference evidence="8" key="1">
    <citation type="submission" date="2021-01" db="EMBL/GenBank/DDBJ databases">
        <title>Description of Breznakiella homolactica.</title>
        <authorList>
            <person name="Song Y."/>
            <person name="Brune A."/>
        </authorList>
    </citation>
    <scope>NUCLEOTIDE SEQUENCE</scope>
    <source>
        <strain evidence="8">RmG30</strain>
    </source>
</reference>
<keyword evidence="4" id="KW-0324">Glycolysis</keyword>
<dbReference type="GO" id="GO:0006096">
    <property type="term" value="P:glycolytic process"/>
    <property type="evidence" value="ECO:0007669"/>
    <property type="project" value="UniProtKB-KW"/>
</dbReference>
<dbReference type="InterPro" id="IPR029033">
    <property type="entry name" value="His_PPase_superfam"/>
</dbReference>
<dbReference type="KEGG" id="bhc:JFL75_09030"/>
<keyword evidence="9" id="KW-1185">Reference proteome</keyword>
<dbReference type="SUPFAM" id="SSF53254">
    <property type="entry name" value="Phosphoglycerate mutase-like"/>
    <property type="match status" value="1"/>
</dbReference>
<dbReference type="AlphaFoldDB" id="A0A7T8BBY2"/>
<dbReference type="EC" id="5.4.2.11" evidence="2"/>
<proteinExistence type="inferred from homology"/>
<protein>
    <recommendedName>
        <fullName evidence="2">phosphoglycerate mutase (2,3-diphosphoglycerate-dependent)</fullName>
        <ecNumber evidence="2">5.4.2.11</ecNumber>
    </recommendedName>
</protein>
<evidence type="ECO:0000256" key="3">
    <source>
        <dbReference type="ARBA" id="ARBA00022432"/>
    </source>
</evidence>
<evidence type="ECO:0000256" key="4">
    <source>
        <dbReference type="ARBA" id="ARBA00023152"/>
    </source>
</evidence>
<dbReference type="InterPro" id="IPR013078">
    <property type="entry name" value="His_Pase_superF_clade-1"/>
</dbReference>
<evidence type="ECO:0000256" key="2">
    <source>
        <dbReference type="ARBA" id="ARBA00012028"/>
    </source>
</evidence>